<dbReference type="InterPro" id="IPR002306">
    <property type="entry name" value="Trp-tRNA-ligase"/>
</dbReference>
<comment type="similarity">
    <text evidence="2 10">Belongs to the class-I aminoacyl-tRNA synthetase family.</text>
</comment>
<gene>
    <name evidence="11" type="ORF">FSP39_009675</name>
</gene>
<dbReference type="InterPro" id="IPR001412">
    <property type="entry name" value="aa-tRNA-synth_I_CS"/>
</dbReference>
<dbReference type="InterPro" id="IPR050203">
    <property type="entry name" value="Trp-tRNA_synthetase"/>
</dbReference>
<dbReference type="GO" id="GO:0005759">
    <property type="term" value="C:mitochondrial matrix"/>
    <property type="evidence" value="ECO:0007669"/>
    <property type="project" value="TreeGrafter"/>
</dbReference>
<dbReference type="PRINTS" id="PR01039">
    <property type="entry name" value="TRNASYNTHTRP"/>
</dbReference>
<proteinExistence type="inferred from homology"/>
<keyword evidence="7 10" id="KW-0648">Protein biosynthesis</keyword>
<sequence length="349" mass="38687">MIYPLQVVPLKSIIGGATEINDSLSRRCSKFYSQLISMVQSASADTTSKSSPCVFSGIQPTGVPHIGNYLGAIQHWVSLQNQYDDVILSIVDLHSITVPQKPDVLRSNIQILAACLIASGIDPNKSILFQQSDEKSAKIKKASVGLLIYPVLQAADILLYRSDLVPVGEDQLKHIELARDLARFFNNQFGEAFPVPEGYIGNTPKIRNLKDPTSKMSKSDDSSMGYITILDSDDEILQKIKKAKTDFTSQVTYDVKERPGVSNLVEIHAAFTGKTYGEICDEVSDLDTGKYKLHLADIVIDKLRPIRDRANDLLQDKHQLEVILKNGKDRASVRAERTLKDVKRLVGFS</sequence>
<keyword evidence="8 10" id="KW-0030">Aminoacyl-tRNA synthetase</keyword>
<evidence type="ECO:0000256" key="7">
    <source>
        <dbReference type="ARBA" id="ARBA00022917"/>
    </source>
</evidence>
<evidence type="ECO:0000256" key="8">
    <source>
        <dbReference type="ARBA" id="ARBA00023146"/>
    </source>
</evidence>
<keyword evidence="12" id="KW-1185">Reference proteome</keyword>
<dbReference type="AlphaFoldDB" id="A0AA88Y3V6"/>
<dbReference type="GO" id="GO:0004830">
    <property type="term" value="F:tryptophan-tRNA ligase activity"/>
    <property type="evidence" value="ECO:0007669"/>
    <property type="project" value="UniProtKB-EC"/>
</dbReference>
<dbReference type="GO" id="GO:0005524">
    <property type="term" value="F:ATP binding"/>
    <property type="evidence" value="ECO:0007669"/>
    <property type="project" value="UniProtKB-KW"/>
</dbReference>
<keyword evidence="4 10" id="KW-0436">Ligase</keyword>
<evidence type="ECO:0000313" key="11">
    <source>
        <dbReference type="EMBL" id="KAK3097442.1"/>
    </source>
</evidence>
<evidence type="ECO:0000256" key="5">
    <source>
        <dbReference type="ARBA" id="ARBA00022741"/>
    </source>
</evidence>
<dbReference type="PANTHER" id="PTHR43766">
    <property type="entry name" value="TRYPTOPHAN--TRNA LIGASE, MITOCHONDRIAL"/>
    <property type="match status" value="1"/>
</dbReference>
<dbReference type="SUPFAM" id="SSF52374">
    <property type="entry name" value="Nucleotidylyl transferase"/>
    <property type="match status" value="1"/>
</dbReference>
<evidence type="ECO:0000256" key="4">
    <source>
        <dbReference type="ARBA" id="ARBA00022598"/>
    </source>
</evidence>
<protein>
    <recommendedName>
        <fullName evidence="3">tryptophan--tRNA ligase</fullName>
        <ecNumber evidence="3">6.1.1.2</ecNumber>
    </recommendedName>
    <alternativeName>
        <fullName evidence="9">Tryptophanyl-tRNA synthetase</fullName>
    </alternativeName>
</protein>
<evidence type="ECO:0000256" key="1">
    <source>
        <dbReference type="ARBA" id="ARBA00004173"/>
    </source>
</evidence>
<evidence type="ECO:0000256" key="2">
    <source>
        <dbReference type="ARBA" id="ARBA00005594"/>
    </source>
</evidence>
<dbReference type="Pfam" id="PF00579">
    <property type="entry name" value="tRNA-synt_1b"/>
    <property type="match status" value="2"/>
</dbReference>
<evidence type="ECO:0000256" key="9">
    <source>
        <dbReference type="ARBA" id="ARBA00030268"/>
    </source>
</evidence>
<reference evidence="11" key="1">
    <citation type="submission" date="2019-08" db="EMBL/GenBank/DDBJ databases">
        <title>The improved chromosome-level genome for the pearl oyster Pinctada fucata martensii using PacBio sequencing and Hi-C.</title>
        <authorList>
            <person name="Zheng Z."/>
        </authorList>
    </citation>
    <scope>NUCLEOTIDE SEQUENCE</scope>
    <source>
        <strain evidence="11">ZZ-2019</strain>
        <tissue evidence="11">Adductor muscle</tissue>
    </source>
</reference>
<dbReference type="GO" id="GO:0070183">
    <property type="term" value="P:mitochondrial tryptophanyl-tRNA aminoacylation"/>
    <property type="evidence" value="ECO:0007669"/>
    <property type="project" value="TreeGrafter"/>
</dbReference>
<comment type="subcellular location">
    <subcellularLocation>
        <location evidence="1">Mitochondrion</location>
    </subcellularLocation>
</comment>
<evidence type="ECO:0000256" key="6">
    <source>
        <dbReference type="ARBA" id="ARBA00022840"/>
    </source>
</evidence>
<dbReference type="Gene3D" id="1.10.240.10">
    <property type="entry name" value="Tyrosyl-Transfer RNA Synthetase"/>
    <property type="match status" value="1"/>
</dbReference>
<accession>A0AA88Y3V6</accession>
<evidence type="ECO:0000313" key="12">
    <source>
        <dbReference type="Proteomes" id="UP001186944"/>
    </source>
</evidence>
<organism evidence="11 12">
    <name type="scientific">Pinctada imbricata</name>
    <name type="common">Atlantic pearl-oyster</name>
    <name type="synonym">Pinctada martensii</name>
    <dbReference type="NCBI Taxonomy" id="66713"/>
    <lineage>
        <taxon>Eukaryota</taxon>
        <taxon>Metazoa</taxon>
        <taxon>Spiralia</taxon>
        <taxon>Lophotrochozoa</taxon>
        <taxon>Mollusca</taxon>
        <taxon>Bivalvia</taxon>
        <taxon>Autobranchia</taxon>
        <taxon>Pteriomorphia</taxon>
        <taxon>Pterioida</taxon>
        <taxon>Pterioidea</taxon>
        <taxon>Pteriidae</taxon>
        <taxon>Pinctada</taxon>
    </lineage>
</organism>
<dbReference type="FunFam" id="1.10.240.10:FF:000002">
    <property type="entry name" value="Tryptophan--tRNA ligase"/>
    <property type="match status" value="1"/>
</dbReference>
<keyword evidence="5 10" id="KW-0547">Nucleotide-binding</keyword>
<dbReference type="EC" id="6.1.1.2" evidence="3"/>
<name>A0AA88Y3V6_PINIB</name>
<dbReference type="CDD" id="cd00806">
    <property type="entry name" value="TrpRS_core"/>
    <property type="match status" value="1"/>
</dbReference>
<evidence type="ECO:0000256" key="10">
    <source>
        <dbReference type="RuleBase" id="RU363036"/>
    </source>
</evidence>
<dbReference type="InterPro" id="IPR002305">
    <property type="entry name" value="aa-tRNA-synth_Ic"/>
</dbReference>
<comment type="caution">
    <text evidence="11">The sequence shown here is derived from an EMBL/GenBank/DDBJ whole genome shotgun (WGS) entry which is preliminary data.</text>
</comment>
<keyword evidence="6 10" id="KW-0067">ATP-binding</keyword>
<dbReference type="EMBL" id="VSWD01000007">
    <property type="protein sequence ID" value="KAK3097442.1"/>
    <property type="molecule type" value="Genomic_DNA"/>
</dbReference>
<dbReference type="Proteomes" id="UP001186944">
    <property type="component" value="Unassembled WGS sequence"/>
</dbReference>
<dbReference type="InterPro" id="IPR014729">
    <property type="entry name" value="Rossmann-like_a/b/a_fold"/>
</dbReference>
<dbReference type="PROSITE" id="PS00178">
    <property type="entry name" value="AA_TRNA_LIGASE_I"/>
    <property type="match status" value="1"/>
</dbReference>
<evidence type="ECO:0000256" key="3">
    <source>
        <dbReference type="ARBA" id="ARBA00013161"/>
    </source>
</evidence>
<dbReference type="PANTHER" id="PTHR43766:SF1">
    <property type="entry name" value="TRYPTOPHAN--TRNA LIGASE, MITOCHONDRIAL"/>
    <property type="match status" value="1"/>
</dbReference>
<dbReference type="Gene3D" id="3.40.50.620">
    <property type="entry name" value="HUPs"/>
    <property type="match status" value="2"/>
</dbReference>